<evidence type="ECO:0000256" key="1">
    <source>
        <dbReference type="SAM" id="Phobius"/>
    </source>
</evidence>
<dbReference type="eggNOG" id="ENOG5030TB8">
    <property type="taxonomic scope" value="Bacteria"/>
</dbReference>
<evidence type="ECO:0000313" key="2">
    <source>
        <dbReference type="EMBL" id="ADV46484.1"/>
    </source>
</evidence>
<accession>E6WYH2</accession>
<dbReference type="KEGG" id="nsa:Nitsa_1231"/>
<feature type="transmembrane region" description="Helical" evidence="1">
    <location>
        <begin position="12"/>
        <end position="33"/>
    </location>
</feature>
<organism evidence="2 3">
    <name type="scientific">Nitratifractor salsuginis (strain DSM 16511 / JCM 12458 / E9I37-1)</name>
    <dbReference type="NCBI Taxonomy" id="749222"/>
    <lineage>
        <taxon>Bacteria</taxon>
        <taxon>Pseudomonadati</taxon>
        <taxon>Campylobacterota</taxon>
        <taxon>Epsilonproteobacteria</taxon>
        <taxon>Campylobacterales</taxon>
        <taxon>Sulfurovaceae</taxon>
        <taxon>Nitratifractor</taxon>
    </lineage>
</organism>
<feature type="transmembrane region" description="Helical" evidence="1">
    <location>
        <begin position="45"/>
        <end position="70"/>
    </location>
</feature>
<feature type="transmembrane region" description="Helical" evidence="1">
    <location>
        <begin position="125"/>
        <end position="146"/>
    </location>
</feature>
<reference evidence="3" key="2">
    <citation type="submission" date="2011-01" db="EMBL/GenBank/DDBJ databases">
        <title>The complete genome of Nitratifractor salsuginis DSM 16511.</title>
        <authorList>
            <consortium name="US DOE Joint Genome Institute (JGI-PGF)"/>
            <person name="Lucas S."/>
            <person name="Copeland A."/>
            <person name="Lapidus A."/>
            <person name="Bruce D."/>
            <person name="Goodwin L."/>
            <person name="Pitluck S."/>
            <person name="Kyrpides N."/>
            <person name="Mavromatis K."/>
            <person name="Ivanova N."/>
            <person name="Mikhailova N."/>
            <person name="Zeytun A."/>
            <person name="Detter J.C."/>
            <person name="Tapia R."/>
            <person name="Han C."/>
            <person name="Land M."/>
            <person name="Hauser L."/>
            <person name="Markowitz V."/>
            <person name="Cheng J.-F."/>
            <person name="Hugenholtz P."/>
            <person name="Woyke T."/>
            <person name="Wu D."/>
            <person name="Tindall B."/>
            <person name="Schuetze A."/>
            <person name="Brambilla E."/>
            <person name="Klenk H.-P."/>
            <person name="Eisen J.A."/>
        </authorList>
    </citation>
    <scope>NUCLEOTIDE SEQUENCE [LARGE SCALE GENOMIC DNA]</scope>
    <source>
        <strain evidence="3">DSM 16511 / JCM 12458 / E9I37-1</strain>
    </source>
</reference>
<proteinExistence type="predicted"/>
<evidence type="ECO:0008006" key="4">
    <source>
        <dbReference type="Google" id="ProtNLM"/>
    </source>
</evidence>
<feature type="transmembrane region" description="Helical" evidence="1">
    <location>
        <begin position="90"/>
        <end position="113"/>
    </location>
</feature>
<gene>
    <name evidence="2" type="ordered locus">Nitsa_1231</name>
</gene>
<protein>
    <recommendedName>
        <fullName evidence="4">DUF4149 domain-containing protein</fullName>
    </recommendedName>
</protein>
<keyword evidence="3" id="KW-1185">Reference proteome</keyword>
<name>E6WYH2_NITSE</name>
<dbReference type="EMBL" id="CP002452">
    <property type="protein sequence ID" value="ADV46484.1"/>
    <property type="molecule type" value="Genomic_DNA"/>
</dbReference>
<keyword evidence="1" id="KW-1133">Transmembrane helix</keyword>
<sequence>MNWLTEWAFHLHLLMAISWIGGSVFMFILGVTLRDKKAQQSVYPYVGPIFGWFEVGSLIILLATGFILGYQYHLFSLLLHPNGSEVSQALVKKAILVAILTVATVVHFVIAYRTNGKERTKWQHFFSRGSSMLIFFLNLFVMHYAIVLRDIL</sequence>
<dbReference type="HOGENOM" id="CLU_1756928_0_0_7"/>
<dbReference type="OrthoDB" id="5365621at2"/>
<reference evidence="2 3" key="1">
    <citation type="journal article" date="2011" name="Stand. Genomic Sci.">
        <title>Complete genome sequence of Nitratifractor salsuginis type strain (E9I37-1).</title>
        <authorList>
            <person name="Anderson I."/>
            <person name="Sikorski J."/>
            <person name="Zeytun A."/>
            <person name="Nolan M."/>
            <person name="Lapidus A."/>
            <person name="Lucas S."/>
            <person name="Hammon N."/>
            <person name="Deshpande S."/>
            <person name="Cheng J.F."/>
            <person name="Tapia R."/>
            <person name="Han C."/>
            <person name="Goodwin L."/>
            <person name="Pitluck S."/>
            <person name="Liolios K."/>
            <person name="Pagani I."/>
            <person name="Ivanova N."/>
            <person name="Huntemann M."/>
            <person name="Mavromatis K."/>
            <person name="Ovchinikova G."/>
            <person name="Pati A."/>
            <person name="Chen A."/>
            <person name="Palaniappan K."/>
            <person name="Land M."/>
            <person name="Hauser L."/>
            <person name="Brambilla E.M."/>
            <person name="Ngatchou-Djao O.D."/>
            <person name="Rohde M."/>
            <person name="Tindall B.J."/>
            <person name="Goker M."/>
            <person name="Detter J.C."/>
            <person name="Woyke T."/>
            <person name="Bristow J."/>
            <person name="Eisen J.A."/>
            <person name="Markowitz V."/>
            <person name="Hugenholtz P."/>
            <person name="Klenk H.P."/>
            <person name="Kyrpides N.C."/>
        </authorList>
    </citation>
    <scope>NUCLEOTIDE SEQUENCE [LARGE SCALE GENOMIC DNA]</scope>
    <source>
        <strain evidence="3">DSM 16511 / JCM 12458 / E9I37-1</strain>
    </source>
</reference>
<keyword evidence="1" id="KW-0812">Transmembrane</keyword>
<dbReference type="AlphaFoldDB" id="E6WYH2"/>
<dbReference type="Proteomes" id="UP000008633">
    <property type="component" value="Chromosome"/>
</dbReference>
<dbReference type="RefSeq" id="WP_013554175.1">
    <property type="nucleotide sequence ID" value="NC_014935.1"/>
</dbReference>
<evidence type="ECO:0000313" key="3">
    <source>
        <dbReference type="Proteomes" id="UP000008633"/>
    </source>
</evidence>
<keyword evidence="1" id="KW-0472">Membrane</keyword>